<dbReference type="GO" id="GO:0003677">
    <property type="term" value="F:DNA binding"/>
    <property type="evidence" value="ECO:0007669"/>
    <property type="project" value="InterPro"/>
</dbReference>
<evidence type="ECO:0000313" key="1">
    <source>
        <dbReference type="EMBL" id="BDY33208.1"/>
    </source>
</evidence>
<dbReference type="RefSeq" id="WP_286212824.1">
    <property type="nucleotide sequence ID" value="NZ_AP027452.1"/>
</dbReference>
<organism evidence="1 2">
    <name type="scientific">Mycolicibacterium mageritense</name>
    <name type="common">Mycobacterium mageritense</name>
    <dbReference type="NCBI Taxonomy" id="53462"/>
    <lineage>
        <taxon>Bacteria</taxon>
        <taxon>Bacillati</taxon>
        <taxon>Actinomycetota</taxon>
        <taxon>Actinomycetes</taxon>
        <taxon>Mycobacteriales</taxon>
        <taxon>Mycobacteriaceae</taxon>
        <taxon>Mycolicibacterium</taxon>
    </lineage>
</organism>
<dbReference type="EMBL" id="AP027452">
    <property type="protein sequence ID" value="BDY33208.1"/>
    <property type="molecule type" value="Genomic_DNA"/>
</dbReference>
<accession>A0AAI8XSN9</accession>
<proteinExistence type="predicted"/>
<sequence>MQSTVRGPQVRIRDYREALGISVNHLVDRIKETGYEGSVHPDTIRNVELGHKRASKPLMTAWAKALGLVPLDVWQPEPSKSSRDRVA</sequence>
<name>A0AAI8XSN9_MYCME</name>
<protein>
    <submittedName>
        <fullName evidence="1">Uncharacterized protein</fullName>
    </submittedName>
</protein>
<reference evidence="1" key="1">
    <citation type="submission" date="2023-03" db="EMBL/GenBank/DDBJ databases">
        <title>Draft genome sequence of a Mycolicibacterium mageritense strain H4_3_1 isolated from a hybrid biological-inorganic system reactor.</title>
        <authorList>
            <person name="Feng X."/>
            <person name="Kazama D."/>
            <person name="Sato K."/>
            <person name="Kobayashi H."/>
        </authorList>
    </citation>
    <scope>NUCLEOTIDE SEQUENCE</scope>
    <source>
        <strain evidence="1">H4_3_1</strain>
    </source>
</reference>
<gene>
    <name evidence="1" type="ORF">hbim_07183</name>
</gene>
<evidence type="ECO:0000313" key="2">
    <source>
        <dbReference type="Proteomes" id="UP001241092"/>
    </source>
</evidence>
<dbReference type="Proteomes" id="UP001241092">
    <property type="component" value="Chromosome"/>
</dbReference>
<dbReference type="Gene3D" id="1.10.260.40">
    <property type="entry name" value="lambda repressor-like DNA-binding domains"/>
    <property type="match status" value="1"/>
</dbReference>
<dbReference type="InterPro" id="IPR010982">
    <property type="entry name" value="Lambda_DNA-bd_dom_sf"/>
</dbReference>
<dbReference type="AlphaFoldDB" id="A0AAI8XSN9"/>
<dbReference type="InterPro" id="IPR001387">
    <property type="entry name" value="Cro/C1-type_HTH"/>
</dbReference>
<dbReference type="CDD" id="cd00093">
    <property type="entry name" value="HTH_XRE"/>
    <property type="match status" value="1"/>
</dbReference>